<evidence type="ECO:0000313" key="3">
    <source>
        <dbReference type="Proteomes" id="UP000780801"/>
    </source>
</evidence>
<protein>
    <submittedName>
        <fullName evidence="2">Uncharacterized protein</fullName>
    </submittedName>
</protein>
<evidence type="ECO:0000256" key="1">
    <source>
        <dbReference type="SAM" id="MobiDB-lite"/>
    </source>
</evidence>
<keyword evidence="3" id="KW-1185">Reference proteome</keyword>
<gene>
    <name evidence="2" type="ORF">BGW38_000520</name>
</gene>
<name>A0A9P6FWY5_9FUNG</name>
<dbReference type="AlphaFoldDB" id="A0A9P6FWY5"/>
<feature type="compositionally biased region" description="Basic and acidic residues" evidence="1">
    <location>
        <begin position="172"/>
        <end position="184"/>
    </location>
</feature>
<proteinExistence type="predicted"/>
<dbReference type="OrthoDB" id="2397721at2759"/>
<feature type="compositionally biased region" description="Basic and acidic residues" evidence="1">
    <location>
        <begin position="127"/>
        <end position="140"/>
    </location>
</feature>
<dbReference type="EMBL" id="JAABOA010001141">
    <property type="protein sequence ID" value="KAF9582200.1"/>
    <property type="molecule type" value="Genomic_DNA"/>
</dbReference>
<accession>A0A9P6FWY5</accession>
<dbReference type="Proteomes" id="UP000780801">
    <property type="component" value="Unassembled WGS sequence"/>
</dbReference>
<feature type="non-terminal residue" evidence="2">
    <location>
        <position position="199"/>
    </location>
</feature>
<feature type="region of interest" description="Disordered" evidence="1">
    <location>
        <begin position="127"/>
        <end position="184"/>
    </location>
</feature>
<reference evidence="2" key="1">
    <citation type="journal article" date="2020" name="Fungal Divers.">
        <title>Resolving the Mortierellaceae phylogeny through synthesis of multi-gene phylogenetics and phylogenomics.</title>
        <authorList>
            <person name="Vandepol N."/>
            <person name="Liber J."/>
            <person name="Desiro A."/>
            <person name="Na H."/>
            <person name="Kennedy M."/>
            <person name="Barry K."/>
            <person name="Grigoriev I.V."/>
            <person name="Miller A.N."/>
            <person name="O'Donnell K."/>
            <person name="Stajich J.E."/>
            <person name="Bonito G."/>
        </authorList>
    </citation>
    <scope>NUCLEOTIDE SEQUENCE</scope>
    <source>
        <strain evidence="2">KOD1015</strain>
    </source>
</reference>
<organism evidence="2 3">
    <name type="scientific">Lunasporangiospora selenospora</name>
    <dbReference type="NCBI Taxonomy" id="979761"/>
    <lineage>
        <taxon>Eukaryota</taxon>
        <taxon>Fungi</taxon>
        <taxon>Fungi incertae sedis</taxon>
        <taxon>Mucoromycota</taxon>
        <taxon>Mortierellomycotina</taxon>
        <taxon>Mortierellomycetes</taxon>
        <taxon>Mortierellales</taxon>
        <taxon>Mortierellaceae</taxon>
        <taxon>Lunasporangiospora</taxon>
    </lineage>
</organism>
<evidence type="ECO:0000313" key="2">
    <source>
        <dbReference type="EMBL" id="KAF9582200.1"/>
    </source>
</evidence>
<comment type="caution">
    <text evidence="2">The sequence shown here is derived from an EMBL/GenBank/DDBJ whole genome shotgun (WGS) entry which is preliminary data.</text>
</comment>
<sequence length="199" mass="23083">MKLSAGLKEILEGVENAQYFTSSTPAEYDAKEYFRGVEDRQEAHRLWVNIVIPRMIASKHSGLHQAGMRLQKQWKNKVYQKEVKVFWREQETNRTAQTTIIRSVQMHQARILQHSYKDLCHTLEKREESFRPHGEAKDKTGLVQQEPDASDPVADQRLTPVVNASDSEGTDLSEKEKEDREKDELFAFASEDYRLFAEA</sequence>